<name>A0ABV0T2A8_9TELE</name>
<keyword evidence="1" id="KW-0472">Membrane</keyword>
<dbReference type="Proteomes" id="UP001482620">
    <property type="component" value="Unassembled WGS sequence"/>
</dbReference>
<keyword evidence="3" id="KW-1185">Reference proteome</keyword>
<organism evidence="2 3">
    <name type="scientific">Ilyodon furcidens</name>
    <name type="common">goldbreast splitfin</name>
    <dbReference type="NCBI Taxonomy" id="33524"/>
    <lineage>
        <taxon>Eukaryota</taxon>
        <taxon>Metazoa</taxon>
        <taxon>Chordata</taxon>
        <taxon>Craniata</taxon>
        <taxon>Vertebrata</taxon>
        <taxon>Euteleostomi</taxon>
        <taxon>Actinopterygii</taxon>
        <taxon>Neopterygii</taxon>
        <taxon>Teleostei</taxon>
        <taxon>Neoteleostei</taxon>
        <taxon>Acanthomorphata</taxon>
        <taxon>Ovalentaria</taxon>
        <taxon>Atherinomorphae</taxon>
        <taxon>Cyprinodontiformes</taxon>
        <taxon>Goodeidae</taxon>
        <taxon>Ilyodon</taxon>
    </lineage>
</organism>
<proteinExistence type="predicted"/>
<evidence type="ECO:0000256" key="1">
    <source>
        <dbReference type="SAM" id="Phobius"/>
    </source>
</evidence>
<protein>
    <recommendedName>
        <fullName evidence="4">NADH dehydrogenase subunit 6</fullName>
    </recommendedName>
</protein>
<comment type="caution">
    <text evidence="2">The sequence shown here is derived from an EMBL/GenBank/DDBJ whole genome shotgun (WGS) entry which is preliminary data.</text>
</comment>
<sequence>MSALAMLSPPSAFSPFIGLSCLIFSLLLPPSLPCLSPLFPMYLYPGFYCLSLDPPVGLSAMYVLSMTLFACLLHASYSAHAPCAMSFIVSYLSSFLLIKHVYSPCSFKAPVCTSILQTLQPYMTKLFYWLQITYCCFYFEASKKLFLSS</sequence>
<evidence type="ECO:0000313" key="2">
    <source>
        <dbReference type="EMBL" id="MEQ2226221.1"/>
    </source>
</evidence>
<reference evidence="2 3" key="1">
    <citation type="submission" date="2021-06" db="EMBL/GenBank/DDBJ databases">
        <authorList>
            <person name="Palmer J.M."/>
        </authorList>
    </citation>
    <scope>NUCLEOTIDE SEQUENCE [LARGE SCALE GENOMIC DNA]</scope>
    <source>
        <strain evidence="3">if_2019</strain>
        <tissue evidence="2">Muscle</tissue>
    </source>
</reference>
<feature type="transmembrane region" description="Helical" evidence="1">
    <location>
        <begin position="57"/>
        <end position="77"/>
    </location>
</feature>
<keyword evidence="1" id="KW-1133">Transmembrane helix</keyword>
<keyword evidence="1" id="KW-0812">Transmembrane</keyword>
<evidence type="ECO:0008006" key="4">
    <source>
        <dbReference type="Google" id="ProtNLM"/>
    </source>
</evidence>
<dbReference type="EMBL" id="JAHRIQ010014677">
    <property type="protein sequence ID" value="MEQ2226221.1"/>
    <property type="molecule type" value="Genomic_DNA"/>
</dbReference>
<evidence type="ECO:0000313" key="3">
    <source>
        <dbReference type="Proteomes" id="UP001482620"/>
    </source>
</evidence>
<accession>A0ABV0T2A8</accession>
<gene>
    <name evidence="2" type="ORF">ILYODFUR_025356</name>
</gene>